<dbReference type="GO" id="GO:0003676">
    <property type="term" value="F:nucleic acid binding"/>
    <property type="evidence" value="ECO:0007669"/>
    <property type="project" value="InterPro"/>
</dbReference>
<evidence type="ECO:0000313" key="3">
    <source>
        <dbReference type="EMBL" id="CCB87991.1"/>
    </source>
</evidence>
<dbReference type="InterPro" id="IPR004398">
    <property type="entry name" value="RNA_MeTrfase_RsmD"/>
</dbReference>
<evidence type="ECO:0000256" key="1">
    <source>
        <dbReference type="ARBA" id="ARBA00022603"/>
    </source>
</evidence>
<reference key="1">
    <citation type="journal article" date="2011" name="Mol. Biol. Evol.">
        <title>Unity in variety -- the pan-genome of the Chlamydiae.</title>
        <authorList>
            <person name="Collingro A."/>
            <person name="Tischler P."/>
            <person name="Weinmaier T."/>
            <person name="Penz T."/>
            <person name="Heinz E."/>
            <person name="Brunham R.C."/>
            <person name="Read T.D."/>
            <person name="Bavoil P.M."/>
            <person name="Sachse K."/>
            <person name="Kahane S."/>
            <person name="Friedman M.G."/>
            <person name="Rattei T."/>
            <person name="Myers G.S.A."/>
            <person name="Horn M."/>
        </authorList>
    </citation>
    <scope>NUCLEOTIDE SEQUENCE</scope>
    <source>
        <strain>Z</strain>
    </source>
</reference>
<dbReference type="PANTHER" id="PTHR43542">
    <property type="entry name" value="METHYLTRANSFERASE"/>
    <property type="match status" value="1"/>
</dbReference>
<proteinExistence type="predicted"/>
<evidence type="ECO:0000313" key="4">
    <source>
        <dbReference type="Proteomes" id="UP000000496"/>
    </source>
</evidence>
<gene>
    <name evidence="3" type="primary">ylbH</name>
    <name evidence="3" type="ordered locus">SNE_A01130</name>
</gene>
<dbReference type="HOGENOM" id="CLU_075826_0_2_0"/>
<protein>
    <submittedName>
        <fullName evidence="3">Putative rRNA methyltransferase ylbH</fullName>
        <ecNumber evidence="3">2.1.1.-</ecNumber>
    </submittedName>
</protein>
<name>F8L5A6_SIMNZ</name>
<evidence type="ECO:0000256" key="2">
    <source>
        <dbReference type="ARBA" id="ARBA00022679"/>
    </source>
</evidence>
<dbReference type="PROSITE" id="PS00092">
    <property type="entry name" value="N6_MTASE"/>
    <property type="match status" value="1"/>
</dbReference>
<dbReference type="RefSeq" id="WP_013942458.1">
    <property type="nucleotide sequence ID" value="NC_015713.1"/>
</dbReference>
<dbReference type="NCBIfam" id="TIGR00095">
    <property type="entry name" value="16S rRNA (guanine(966)-N(2))-methyltransferase RsmD"/>
    <property type="match status" value="1"/>
</dbReference>
<dbReference type="Pfam" id="PF03602">
    <property type="entry name" value="Cons_hypoth95"/>
    <property type="match status" value="1"/>
</dbReference>
<dbReference type="EC" id="2.1.1.-" evidence="3"/>
<accession>F8L5A6</accession>
<keyword evidence="1 3" id="KW-0489">Methyltransferase</keyword>
<organism evidence="3 4">
    <name type="scientific">Simkania negevensis (strain ATCC VR-1471 / DSM 27360 / Z)</name>
    <dbReference type="NCBI Taxonomy" id="331113"/>
    <lineage>
        <taxon>Bacteria</taxon>
        <taxon>Pseudomonadati</taxon>
        <taxon>Chlamydiota</taxon>
        <taxon>Chlamydiia</taxon>
        <taxon>Parachlamydiales</taxon>
        <taxon>Simkaniaceae</taxon>
        <taxon>Simkania</taxon>
    </lineage>
</organism>
<dbReference type="OrthoDB" id="9803017at2"/>
<dbReference type="GO" id="GO:0008168">
    <property type="term" value="F:methyltransferase activity"/>
    <property type="evidence" value="ECO:0007669"/>
    <property type="project" value="UniProtKB-KW"/>
</dbReference>
<sequence>MRIAGGKFKNHKLIAPKGNTTRPTLEKLRQTVFNICQHTIEDATFLDVFAGSGAMGLEALSRGASHATFLEKNRLALQAIYKNLVNLQLSDHATVFPGDALLSLKKLAQKNASFDLIYIDPPYGQKVPGSSQTLLDATLTLIDTSNLLSSNGILFLEEITAPTVILTNLTLEKERPIGDCHLYQYSHCKLKF</sequence>
<dbReference type="KEGG" id="sng:SNE_A01130"/>
<dbReference type="PIRSF" id="PIRSF004553">
    <property type="entry name" value="CHP00095"/>
    <property type="match status" value="1"/>
</dbReference>
<dbReference type="Proteomes" id="UP000000496">
    <property type="component" value="Chromosome gsn.131"/>
</dbReference>
<dbReference type="AlphaFoldDB" id="F8L5A6"/>
<keyword evidence="4" id="KW-1185">Reference proteome</keyword>
<dbReference type="CDD" id="cd02440">
    <property type="entry name" value="AdoMet_MTases"/>
    <property type="match status" value="1"/>
</dbReference>
<dbReference type="eggNOG" id="COG0742">
    <property type="taxonomic scope" value="Bacteria"/>
</dbReference>
<dbReference type="SUPFAM" id="SSF53335">
    <property type="entry name" value="S-adenosyl-L-methionine-dependent methyltransferases"/>
    <property type="match status" value="1"/>
</dbReference>
<dbReference type="PANTHER" id="PTHR43542:SF1">
    <property type="entry name" value="METHYLTRANSFERASE"/>
    <property type="match status" value="1"/>
</dbReference>
<dbReference type="EMBL" id="FR872582">
    <property type="protein sequence ID" value="CCB87991.1"/>
    <property type="molecule type" value="Genomic_DNA"/>
</dbReference>
<dbReference type="InterPro" id="IPR029063">
    <property type="entry name" value="SAM-dependent_MTases_sf"/>
</dbReference>
<dbReference type="STRING" id="331113.SNE_A01130"/>
<dbReference type="Gene3D" id="3.40.50.150">
    <property type="entry name" value="Vaccinia Virus protein VP39"/>
    <property type="match status" value="1"/>
</dbReference>
<dbReference type="InterPro" id="IPR002052">
    <property type="entry name" value="DNA_methylase_N6_adenine_CS"/>
</dbReference>
<keyword evidence="2 3" id="KW-0808">Transferase</keyword>
<reference evidence="3 4" key="2">
    <citation type="journal article" date="2011" name="Mol. Biol. Evol.">
        <title>Unity in variety--the pan-genome of the Chlamydiae.</title>
        <authorList>
            <person name="Collingro A."/>
            <person name="Tischler P."/>
            <person name="Weinmaier T."/>
            <person name="Penz T."/>
            <person name="Heinz E."/>
            <person name="Brunham R.C."/>
            <person name="Read T.D."/>
            <person name="Bavoil P.M."/>
            <person name="Sachse K."/>
            <person name="Kahane S."/>
            <person name="Friedman M.G."/>
            <person name="Rattei T."/>
            <person name="Myers G.S."/>
            <person name="Horn M."/>
        </authorList>
    </citation>
    <scope>NUCLEOTIDE SEQUENCE [LARGE SCALE GENOMIC DNA]</scope>
    <source>
        <strain evidence="4">ATCC VR-1471 / Z</strain>
    </source>
</reference>
<dbReference type="GO" id="GO:0031167">
    <property type="term" value="P:rRNA methylation"/>
    <property type="evidence" value="ECO:0007669"/>
    <property type="project" value="InterPro"/>
</dbReference>